<evidence type="ECO:0000313" key="2">
    <source>
        <dbReference type="Proteomes" id="UP000798808"/>
    </source>
</evidence>
<feature type="non-terminal residue" evidence="1">
    <location>
        <position position="1187"/>
    </location>
</feature>
<sequence>MHPLQGQDVIHEIQPNIIPLSPTADNLGKYGEVAVGEYTGTPDISIPLHTIKSGKLEFPINLYYDASGVRVNQEATWVGLGWQLSAIAGITHVSVGGNDQAVNQIEPIEDWEKLINYINPSKIYPTVGHEYVPHNTSCSNSFEDSDKNQTPGNVIRSAINGLGQPDIYSVNCMGMSFKFYKTRPLNRYGGGSVCKIYGDKGNYRIEVIDGMGFKITDGDGVAYTFAAQEGTNYLREINTWYLTEIRRPDGDWLKFTYKNFGLIHALPPASEQELHGANNVIFEEFGAWNRKVFPETLKNLYLTEIESKTERITFKLSANRSDLKGDGARRLDEVVVANKFTDSNKRFLFKYDYFQGEKLSGNYLAPGWADGSSTIAMNEDHLSKRMKLLSITEKATSGQERTHTFTYNEEKPLPWKTSFAVDHWGYYNGENTNKRTFIPPLFSVSLFQKYIRIPNDIDPYSGANRGADPEYMTVGCLQSVTYPTKGKTAFTFEPHTFSNSMVLSAQEENKVAKSGRQHIYIYDLNYPDGTPSAEIYEKEAEAEFALKEETTVDITVNINNKRGEFTFEQMQGTTVYLLKINAETASVSLYKRWDVEHFFDDVYDKVWNEKLTLPAAKYVIKCNVRDDLGFQGYEPLAQAVVVYSSTEANDPVLESHEFSIGGGLRISQIQNLDADGEVISTKQYEYVDEDGTTSGKLMVPLYYAENRKFKYFNNQSFPYCTNSAQPGSPGASRIIKQQVIINRSNSTYSTTTSPIKAAIGYSRVVIKELDKKRVAGNGKIVKTFTNDPPVTLFWGNITLTGSLLNGTHLSETFFRSGNEKVRMISYDYNLQDREKDWINVTIRRIVAGAPLCTYGGDSDSFSSCDEVGEFQIGVFYYENYKKLLKSKTETHYTLQGEVTREVSYEYNLNNYEVSKITTQESDQHSIITKFTYPHDYLGTQNSDGYVAGSMVERNIINPVIEQIRYNDKNELLERRKTAWFFVEHNYIEPVRVEQQLKKGATYTLLNNQKFSDYGNVEQFTASDKIVHSLIWGYDDSYLLAEVENAKRNDVFYTGFEAGDGNSNEGDCHTGYFSRIGGYTKELSGLSGGAYELSYWVKTGNSWIFNTKPVKVTDGSGTYTISISTTEPIDNIRFVPLGARMTTYTHDPLYGVTSITDQNNMTTFYEYDHFGRLKLIRDNERRIRDHFQ</sequence>
<evidence type="ECO:0000313" key="1">
    <source>
        <dbReference type="EMBL" id="MTI26674.1"/>
    </source>
</evidence>
<protein>
    <recommendedName>
        <fullName evidence="3">RHS repeat protein</fullName>
    </recommendedName>
</protein>
<reference evidence="1 2" key="1">
    <citation type="submission" date="2019-02" db="EMBL/GenBank/DDBJ databases">
        <authorList>
            <person name="Goldberg S.R."/>
            <person name="Haltli B.A."/>
            <person name="Correa H."/>
            <person name="Russell K.G."/>
        </authorList>
    </citation>
    <scope>NUCLEOTIDE SEQUENCE [LARGE SCALE GENOMIC DNA]</scope>
    <source>
        <strain evidence="1 2">JCM 16186</strain>
    </source>
</reference>
<name>A0ABW9RTQ8_9BACT</name>
<evidence type="ECO:0008006" key="3">
    <source>
        <dbReference type="Google" id="ProtNLM"/>
    </source>
</evidence>
<accession>A0ABW9RTQ8</accession>
<dbReference type="EMBL" id="SMLW01000593">
    <property type="protein sequence ID" value="MTI26674.1"/>
    <property type="molecule type" value="Genomic_DNA"/>
</dbReference>
<keyword evidence="2" id="KW-1185">Reference proteome</keyword>
<dbReference type="Proteomes" id="UP000798808">
    <property type="component" value="Unassembled WGS sequence"/>
</dbReference>
<organism evidence="1 2">
    <name type="scientific">Fulvivirga kasyanovii</name>
    <dbReference type="NCBI Taxonomy" id="396812"/>
    <lineage>
        <taxon>Bacteria</taxon>
        <taxon>Pseudomonadati</taxon>
        <taxon>Bacteroidota</taxon>
        <taxon>Cytophagia</taxon>
        <taxon>Cytophagales</taxon>
        <taxon>Fulvivirgaceae</taxon>
        <taxon>Fulvivirga</taxon>
    </lineage>
</organism>
<gene>
    <name evidence="1" type="ORF">E1163_17095</name>
</gene>
<comment type="caution">
    <text evidence="1">The sequence shown here is derived from an EMBL/GenBank/DDBJ whole genome shotgun (WGS) entry which is preliminary data.</text>
</comment>
<proteinExistence type="predicted"/>
<dbReference type="RefSeq" id="WP_155173685.1">
    <property type="nucleotide sequence ID" value="NZ_SMLW01000593.1"/>
</dbReference>